<reference evidence="2 3" key="1">
    <citation type="submission" date="2018-06" db="EMBL/GenBank/DDBJ databases">
        <title>A transcriptomic atlas of mushroom development highlights an independent origin of complex multicellularity.</title>
        <authorList>
            <consortium name="DOE Joint Genome Institute"/>
            <person name="Krizsan K."/>
            <person name="Almasi E."/>
            <person name="Merenyi Z."/>
            <person name="Sahu N."/>
            <person name="Viragh M."/>
            <person name="Koszo T."/>
            <person name="Mondo S."/>
            <person name="Kiss B."/>
            <person name="Balint B."/>
            <person name="Kues U."/>
            <person name="Barry K."/>
            <person name="Hegedus J.C."/>
            <person name="Henrissat B."/>
            <person name="Johnson J."/>
            <person name="Lipzen A."/>
            <person name="Ohm R."/>
            <person name="Nagy I."/>
            <person name="Pangilinan J."/>
            <person name="Yan J."/>
            <person name="Xiong Y."/>
            <person name="Grigoriev I.V."/>
            <person name="Hibbett D.S."/>
            <person name="Nagy L.G."/>
        </authorList>
    </citation>
    <scope>NUCLEOTIDE SEQUENCE [LARGE SCALE GENOMIC DNA]</scope>
    <source>
        <strain evidence="2 3">SZMC22713</strain>
    </source>
</reference>
<dbReference type="VEuPathDB" id="FungiDB:BD410DRAFT_785426"/>
<evidence type="ECO:0000313" key="2">
    <source>
        <dbReference type="EMBL" id="TDL24727.1"/>
    </source>
</evidence>
<keyword evidence="3" id="KW-1185">Reference proteome</keyword>
<protein>
    <submittedName>
        <fullName evidence="2">Uncharacterized protein</fullName>
    </submittedName>
</protein>
<feature type="region of interest" description="Disordered" evidence="1">
    <location>
        <begin position="117"/>
        <end position="170"/>
    </location>
</feature>
<feature type="compositionally biased region" description="Polar residues" evidence="1">
    <location>
        <begin position="150"/>
        <end position="160"/>
    </location>
</feature>
<evidence type="ECO:0000313" key="3">
    <source>
        <dbReference type="Proteomes" id="UP000294933"/>
    </source>
</evidence>
<dbReference type="AlphaFoldDB" id="A0A4Y7QAN9"/>
<dbReference type="Proteomes" id="UP000294933">
    <property type="component" value="Unassembled WGS sequence"/>
</dbReference>
<sequence length="309" mass="34807">MSPMGNALPLLNPELLSQRAPWANPTAQLVTIHAGQGPPDRTASRASYRAPSVAPEYVSSRTPKPYEKGHSTQHDGNTRSQTVPQGRNESSAQAAYAAQSKPVPNLFAHAVPDKALTDKQEHSKRMSTFLSPPSFNPPEITPTHSSSSSVPTERFQSTAASPPPILTNEQQSLWGSKSNRLRPLLLMATSRPKSLKIHLLKIPYRQHRFLNHHILLLEYRVPLQQLPNNKHIAVPLTTIPLGMKLRPPISKIMKDTRNRRHTSMHRYLRIPLIDLHHFPNKFMHHNLYQHISLHPINPTVINKHRVSAK</sequence>
<gene>
    <name evidence="2" type="ORF">BD410DRAFT_785426</name>
</gene>
<evidence type="ECO:0000256" key="1">
    <source>
        <dbReference type="SAM" id="MobiDB-lite"/>
    </source>
</evidence>
<proteinExistence type="predicted"/>
<dbReference type="EMBL" id="ML170165">
    <property type="protein sequence ID" value="TDL24727.1"/>
    <property type="molecule type" value="Genomic_DNA"/>
</dbReference>
<feature type="region of interest" description="Disordered" evidence="1">
    <location>
        <begin position="33"/>
        <end position="98"/>
    </location>
</feature>
<accession>A0A4Y7QAN9</accession>
<feature type="compositionally biased region" description="Polar residues" evidence="1">
    <location>
        <begin position="78"/>
        <end position="89"/>
    </location>
</feature>
<name>A0A4Y7QAN9_9AGAM</name>
<feature type="compositionally biased region" description="Basic and acidic residues" evidence="1">
    <location>
        <begin position="64"/>
        <end position="77"/>
    </location>
</feature>
<organism evidence="2 3">
    <name type="scientific">Rickenella mellea</name>
    <dbReference type="NCBI Taxonomy" id="50990"/>
    <lineage>
        <taxon>Eukaryota</taxon>
        <taxon>Fungi</taxon>
        <taxon>Dikarya</taxon>
        <taxon>Basidiomycota</taxon>
        <taxon>Agaricomycotina</taxon>
        <taxon>Agaricomycetes</taxon>
        <taxon>Hymenochaetales</taxon>
        <taxon>Rickenellaceae</taxon>
        <taxon>Rickenella</taxon>
    </lineage>
</organism>